<organism evidence="2 3">
    <name type="scientific">Drosophila suzukii</name>
    <name type="common">Spotted-wing drosophila fruit fly</name>
    <dbReference type="NCBI Taxonomy" id="28584"/>
    <lineage>
        <taxon>Eukaryota</taxon>
        <taxon>Metazoa</taxon>
        <taxon>Ecdysozoa</taxon>
        <taxon>Arthropoda</taxon>
        <taxon>Hexapoda</taxon>
        <taxon>Insecta</taxon>
        <taxon>Pterygota</taxon>
        <taxon>Neoptera</taxon>
        <taxon>Endopterygota</taxon>
        <taxon>Diptera</taxon>
        <taxon>Brachycera</taxon>
        <taxon>Muscomorpha</taxon>
        <taxon>Ephydroidea</taxon>
        <taxon>Drosophilidae</taxon>
        <taxon>Drosophila</taxon>
        <taxon>Sophophora</taxon>
    </lineage>
</organism>
<evidence type="ECO:0000313" key="3">
    <source>
        <dbReference type="RefSeq" id="XP_016927794.3"/>
    </source>
</evidence>
<proteinExistence type="predicted"/>
<evidence type="ECO:0000313" key="2">
    <source>
        <dbReference type="Proteomes" id="UP001652628"/>
    </source>
</evidence>
<protein>
    <submittedName>
        <fullName evidence="3">Uncharacterized protein</fullName>
    </submittedName>
</protein>
<keyword evidence="1" id="KW-1133">Transmembrane helix</keyword>
<keyword evidence="2" id="KW-1185">Reference proteome</keyword>
<dbReference type="Proteomes" id="UP001652628">
    <property type="component" value="Chromosome 2R"/>
</dbReference>
<name>A0AB39Z395_DROSZ</name>
<dbReference type="GeneID" id="108008451"/>
<feature type="transmembrane region" description="Helical" evidence="1">
    <location>
        <begin position="39"/>
        <end position="62"/>
    </location>
</feature>
<dbReference type="RefSeq" id="XP_016927794.3">
    <property type="nucleotide sequence ID" value="XM_017072305.4"/>
</dbReference>
<accession>A0AB39Z395</accession>
<keyword evidence="1" id="KW-0472">Membrane</keyword>
<keyword evidence="1" id="KW-0812">Transmembrane</keyword>
<sequence>MVDAKPNSESFMQNVLEIFSESTSTKGQWPMVSSYFCPFLMLIIWIASFSILICICVCCKFVKSETFTSYDSNSIEMQEVRILEPNFKHFKRCACLECLHRQLAKELDMKSVN</sequence>
<reference evidence="3" key="1">
    <citation type="submission" date="2025-08" db="UniProtKB">
        <authorList>
            <consortium name="RefSeq"/>
        </authorList>
    </citation>
    <scope>IDENTIFICATION</scope>
</reference>
<evidence type="ECO:0000256" key="1">
    <source>
        <dbReference type="SAM" id="Phobius"/>
    </source>
</evidence>
<gene>
    <name evidence="3" type="primary">LOC108008451</name>
</gene>
<dbReference type="AlphaFoldDB" id="A0AB39Z395"/>